<protein>
    <submittedName>
        <fullName evidence="2">Uncharacterized protein</fullName>
    </submittedName>
</protein>
<dbReference type="STRING" id="381665.SAMN05216554_0134"/>
<keyword evidence="3" id="KW-1185">Reference proteome</keyword>
<name>A0A1H3U4U9_9MICO</name>
<keyword evidence="1" id="KW-0732">Signal</keyword>
<evidence type="ECO:0000313" key="2">
    <source>
        <dbReference type="EMBL" id="SDZ57480.1"/>
    </source>
</evidence>
<evidence type="ECO:0000313" key="3">
    <source>
        <dbReference type="Proteomes" id="UP000198891"/>
    </source>
</evidence>
<dbReference type="RefSeq" id="WP_092558585.1">
    <property type="nucleotide sequence ID" value="NZ_FNPZ01000012.1"/>
</dbReference>
<dbReference type="InterPro" id="IPR006311">
    <property type="entry name" value="TAT_signal"/>
</dbReference>
<dbReference type="EMBL" id="FNPZ01000012">
    <property type="protein sequence ID" value="SDZ57480.1"/>
    <property type="molecule type" value="Genomic_DNA"/>
</dbReference>
<dbReference type="AlphaFoldDB" id="A0A1H3U4U9"/>
<sequence>MTHDIQNSGETVEETRGLTRRQVALGAAWSVPVIALAAATPAAAASDPITVPTAVVGGTIASTTAGTTRTVTYSGGYATYNNAGDTSITSGNYELSFSWNKPTLIPTFDLDAFAAQGWVVENAYTPGGVFFSFTHAPVSNGVVVTVPTVTWAGTSTKPLLTVVLSSDSDDVTGSTVGIN</sequence>
<feature type="chain" id="PRO_5011644865" evidence="1">
    <location>
        <begin position="45"/>
        <end position="179"/>
    </location>
</feature>
<accession>A0A1H3U4U9</accession>
<reference evidence="2 3" key="1">
    <citation type="submission" date="2016-10" db="EMBL/GenBank/DDBJ databases">
        <authorList>
            <person name="de Groot N.N."/>
        </authorList>
    </citation>
    <scope>NUCLEOTIDE SEQUENCE [LARGE SCALE GENOMIC DNA]</scope>
    <source>
        <strain evidence="2 3">CGMCC 4.3491</strain>
    </source>
</reference>
<proteinExistence type="predicted"/>
<gene>
    <name evidence="2" type="ORF">SAMN05216554_0134</name>
</gene>
<dbReference type="PROSITE" id="PS51318">
    <property type="entry name" value="TAT"/>
    <property type="match status" value="1"/>
</dbReference>
<evidence type="ECO:0000256" key="1">
    <source>
        <dbReference type="SAM" id="SignalP"/>
    </source>
</evidence>
<dbReference type="Proteomes" id="UP000198891">
    <property type="component" value="Unassembled WGS sequence"/>
</dbReference>
<dbReference type="OrthoDB" id="9957302at2"/>
<feature type="signal peptide" evidence="1">
    <location>
        <begin position="1"/>
        <end position="44"/>
    </location>
</feature>
<organism evidence="2 3">
    <name type="scientific">Herbiconiux ginsengi</name>
    <dbReference type="NCBI Taxonomy" id="381665"/>
    <lineage>
        <taxon>Bacteria</taxon>
        <taxon>Bacillati</taxon>
        <taxon>Actinomycetota</taxon>
        <taxon>Actinomycetes</taxon>
        <taxon>Micrococcales</taxon>
        <taxon>Microbacteriaceae</taxon>
        <taxon>Herbiconiux</taxon>
    </lineage>
</organism>